<keyword evidence="2" id="KW-1185">Reference proteome</keyword>
<gene>
    <name evidence="1" type="ORF">BDN72DRAFT_376711</name>
</gene>
<reference evidence="1 2" key="1">
    <citation type="journal article" date="2019" name="Nat. Ecol. Evol.">
        <title>Megaphylogeny resolves global patterns of mushroom evolution.</title>
        <authorList>
            <person name="Varga T."/>
            <person name="Krizsan K."/>
            <person name="Foldi C."/>
            <person name="Dima B."/>
            <person name="Sanchez-Garcia M."/>
            <person name="Sanchez-Ramirez S."/>
            <person name="Szollosi G.J."/>
            <person name="Szarkandi J.G."/>
            <person name="Papp V."/>
            <person name="Albert L."/>
            <person name="Andreopoulos W."/>
            <person name="Angelini C."/>
            <person name="Antonin V."/>
            <person name="Barry K.W."/>
            <person name="Bougher N.L."/>
            <person name="Buchanan P."/>
            <person name="Buyck B."/>
            <person name="Bense V."/>
            <person name="Catcheside P."/>
            <person name="Chovatia M."/>
            <person name="Cooper J."/>
            <person name="Damon W."/>
            <person name="Desjardin D."/>
            <person name="Finy P."/>
            <person name="Geml J."/>
            <person name="Haridas S."/>
            <person name="Hughes K."/>
            <person name="Justo A."/>
            <person name="Karasinski D."/>
            <person name="Kautmanova I."/>
            <person name="Kiss B."/>
            <person name="Kocsube S."/>
            <person name="Kotiranta H."/>
            <person name="LaButti K.M."/>
            <person name="Lechner B.E."/>
            <person name="Liimatainen K."/>
            <person name="Lipzen A."/>
            <person name="Lukacs Z."/>
            <person name="Mihaltcheva S."/>
            <person name="Morgado L.N."/>
            <person name="Niskanen T."/>
            <person name="Noordeloos M.E."/>
            <person name="Ohm R.A."/>
            <person name="Ortiz-Santana B."/>
            <person name="Ovrebo C."/>
            <person name="Racz N."/>
            <person name="Riley R."/>
            <person name="Savchenko A."/>
            <person name="Shiryaev A."/>
            <person name="Soop K."/>
            <person name="Spirin V."/>
            <person name="Szebenyi C."/>
            <person name="Tomsovsky M."/>
            <person name="Tulloss R.E."/>
            <person name="Uehling J."/>
            <person name="Grigoriev I.V."/>
            <person name="Vagvolgyi C."/>
            <person name="Papp T."/>
            <person name="Martin F.M."/>
            <person name="Miettinen O."/>
            <person name="Hibbett D.S."/>
            <person name="Nagy L.G."/>
        </authorList>
    </citation>
    <scope>NUCLEOTIDE SEQUENCE [LARGE SCALE GENOMIC DNA]</scope>
    <source>
        <strain evidence="1 2">NL-1719</strain>
    </source>
</reference>
<evidence type="ECO:0000313" key="2">
    <source>
        <dbReference type="Proteomes" id="UP000308600"/>
    </source>
</evidence>
<accession>A0ACD3ABC2</accession>
<dbReference type="Proteomes" id="UP000308600">
    <property type="component" value="Unassembled WGS sequence"/>
</dbReference>
<sequence length="272" mass="30873">MATRYWLLKAEPDSRVVKGKDVKFSVDDFEAVQTSPWEGVRNYQARNFMKEMQIGEQAFFYHSNCKNPGIAATAEVAKMAYPDYTAWDSSHPYFDAKSDKDSPRWYMVDLLFKSRTRHFVPLSLIKRIASGQGDQPPEEVKYIGEDGVRALKAMDLVTRGRLSVQRVEEDAWEAITKLAENGGWDASTLAKSSKSSKGRKKKTDKTTSNDASHEELQDEAGTSTTPKPQERDDEVDEPVPKKPRTRSKRKQEDEGDEDKPATRTRGKRTKTS</sequence>
<protein>
    <submittedName>
        <fullName evidence="1">DUF55-domain-containing protein</fullName>
    </submittedName>
</protein>
<proteinExistence type="predicted"/>
<organism evidence="1 2">
    <name type="scientific">Pluteus cervinus</name>
    <dbReference type="NCBI Taxonomy" id="181527"/>
    <lineage>
        <taxon>Eukaryota</taxon>
        <taxon>Fungi</taxon>
        <taxon>Dikarya</taxon>
        <taxon>Basidiomycota</taxon>
        <taxon>Agaricomycotina</taxon>
        <taxon>Agaricomycetes</taxon>
        <taxon>Agaricomycetidae</taxon>
        <taxon>Agaricales</taxon>
        <taxon>Pluteineae</taxon>
        <taxon>Pluteaceae</taxon>
        <taxon>Pluteus</taxon>
    </lineage>
</organism>
<evidence type="ECO:0000313" key="1">
    <source>
        <dbReference type="EMBL" id="TFK62720.1"/>
    </source>
</evidence>
<dbReference type="EMBL" id="ML208564">
    <property type="protein sequence ID" value="TFK62720.1"/>
    <property type="molecule type" value="Genomic_DNA"/>
</dbReference>
<name>A0ACD3ABC2_9AGAR</name>